<keyword evidence="1" id="KW-0812">Transmembrane</keyword>
<dbReference type="PROSITE" id="PS52016">
    <property type="entry name" value="TONB_DEPENDENT_REC_3"/>
    <property type="match status" value="1"/>
</dbReference>
<dbReference type="InterPro" id="IPR039426">
    <property type="entry name" value="TonB-dep_rcpt-like"/>
</dbReference>
<dbReference type="InterPro" id="IPR012910">
    <property type="entry name" value="Plug_dom"/>
</dbReference>
<accession>A0ABP8FCP7</accession>
<organism evidence="3 4">
    <name type="scientific">Compostibacter hankyongensis</name>
    <dbReference type="NCBI Taxonomy" id="1007089"/>
    <lineage>
        <taxon>Bacteria</taxon>
        <taxon>Pseudomonadati</taxon>
        <taxon>Bacteroidota</taxon>
        <taxon>Chitinophagia</taxon>
        <taxon>Chitinophagales</taxon>
        <taxon>Chitinophagaceae</taxon>
        <taxon>Compostibacter</taxon>
    </lineage>
</organism>
<comment type="caution">
    <text evidence="3">The sequence shown here is derived from an EMBL/GenBank/DDBJ whole genome shotgun (WGS) entry which is preliminary data.</text>
</comment>
<evidence type="ECO:0000313" key="3">
    <source>
        <dbReference type="EMBL" id="GAA4300541.1"/>
    </source>
</evidence>
<name>A0ABP8FCP7_9BACT</name>
<dbReference type="InterPro" id="IPR023996">
    <property type="entry name" value="TonB-dep_OMP_SusC/RagA"/>
</dbReference>
<reference evidence="4" key="1">
    <citation type="journal article" date="2019" name="Int. J. Syst. Evol. Microbiol.">
        <title>The Global Catalogue of Microorganisms (GCM) 10K type strain sequencing project: providing services to taxonomists for standard genome sequencing and annotation.</title>
        <authorList>
            <consortium name="The Broad Institute Genomics Platform"/>
            <consortium name="The Broad Institute Genome Sequencing Center for Infectious Disease"/>
            <person name="Wu L."/>
            <person name="Ma J."/>
        </authorList>
    </citation>
    <scope>NUCLEOTIDE SEQUENCE [LARGE SCALE GENOMIC DNA]</scope>
    <source>
        <strain evidence="4">JCM 17664</strain>
    </source>
</reference>
<dbReference type="NCBIfam" id="TIGR04056">
    <property type="entry name" value="OMP_RagA_SusC"/>
    <property type="match status" value="1"/>
</dbReference>
<dbReference type="RefSeq" id="WP_344973773.1">
    <property type="nucleotide sequence ID" value="NZ_BAABFN010000001.1"/>
</dbReference>
<dbReference type="SUPFAM" id="SSF56935">
    <property type="entry name" value="Porins"/>
    <property type="match status" value="1"/>
</dbReference>
<gene>
    <name evidence="3" type="ORF">GCM10023143_01570</name>
</gene>
<feature type="domain" description="TonB-dependent receptor plug" evidence="2">
    <location>
        <begin position="145"/>
        <end position="253"/>
    </location>
</feature>
<comment type="subcellular location">
    <subcellularLocation>
        <location evidence="1">Cell outer membrane</location>
        <topology evidence="1">Multi-pass membrane protein</topology>
    </subcellularLocation>
</comment>
<dbReference type="InterPro" id="IPR023997">
    <property type="entry name" value="TonB-dep_OMP_SusC/RagA_CS"/>
</dbReference>
<dbReference type="SUPFAM" id="SSF49464">
    <property type="entry name" value="Carboxypeptidase regulatory domain-like"/>
    <property type="match status" value="1"/>
</dbReference>
<dbReference type="InterPro" id="IPR008969">
    <property type="entry name" value="CarboxyPept-like_regulatory"/>
</dbReference>
<dbReference type="Gene3D" id="2.60.40.1120">
    <property type="entry name" value="Carboxypeptidase-like, regulatory domain"/>
    <property type="match status" value="1"/>
</dbReference>
<keyword evidence="1" id="KW-0472">Membrane</keyword>
<evidence type="ECO:0000259" key="2">
    <source>
        <dbReference type="Pfam" id="PF07715"/>
    </source>
</evidence>
<keyword evidence="1" id="KW-1134">Transmembrane beta strand</keyword>
<comment type="similarity">
    <text evidence="1">Belongs to the TonB-dependent receptor family.</text>
</comment>
<dbReference type="EMBL" id="BAABFN010000001">
    <property type="protein sequence ID" value="GAA4300541.1"/>
    <property type="molecule type" value="Genomic_DNA"/>
</dbReference>
<dbReference type="Proteomes" id="UP001501207">
    <property type="component" value="Unassembled WGS sequence"/>
</dbReference>
<dbReference type="NCBIfam" id="TIGR04057">
    <property type="entry name" value="SusC_RagA_signa"/>
    <property type="match status" value="1"/>
</dbReference>
<proteinExistence type="inferred from homology"/>
<dbReference type="Pfam" id="PF13715">
    <property type="entry name" value="CarbopepD_reg_2"/>
    <property type="match status" value="1"/>
</dbReference>
<keyword evidence="4" id="KW-1185">Reference proteome</keyword>
<evidence type="ECO:0000256" key="1">
    <source>
        <dbReference type="PROSITE-ProRule" id="PRU01360"/>
    </source>
</evidence>
<dbReference type="Pfam" id="PF07715">
    <property type="entry name" value="Plug"/>
    <property type="match status" value="1"/>
</dbReference>
<evidence type="ECO:0000313" key="4">
    <source>
        <dbReference type="Proteomes" id="UP001501207"/>
    </source>
</evidence>
<dbReference type="InterPro" id="IPR037066">
    <property type="entry name" value="Plug_dom_sf"/>
</dbReference>
<keyword evidence="1" id="KW-0998">Cell outer membrane</keyword>
<protein>
    <submittedName>
        <fullName evidence="3">TonB-dependent receptor</fullName>
    </submittedName>
</protein>
<keyword evidence="1" id="KW-0813">Transport</keyword>
<dbReference type="Gene3D" id="2.170.130.10">
    <property type="entry name" value="TonB-dependent receptor, plug domain"/>
    <property type="match status" value="1"/>
</dbReference>
<sequence>MKINYANHFTNTPAQSILVVLTGLLLFLLTYRQADAAVTLRAARTPAPLHLPDKRISGQVTDSSGAPMPGVTVSLKNKPTVGTTTDLNGNFVLEVPDNGILIFSMVGFDKQEVPVAGKEVINIKLQPAANTLGETVVVAFGKQKKADVVGAVTTIDPAELKVPASNLTTALAGRLAGVIAYQRSGEPGQDNAEFFIRGVTTFGYKKDPLILIDGIEMSTTDLARLQPDDIASFSIMKDATATSLYGSRAANGVILINTKEGKEGKASISLRLENSVSMPTRNVELADPVTYMKLNNEAVLTRDPLGILPYSDQKIDNTIAGVNPYVYPATDWRKALFKDYTMNQRANLNVSGGGQVARYYIAGSFNQDHGVLRVDPRNNFNSNIDLKSYTLRSNVNVNLTKYTEVIVRLSGSFDDYTGPINEGADLYKKVMRTNPVYFPPSYPIDADHEYVKHIMFGNYDDGSGAYLLNPYAEMIRGYKNYARSMMSAQFEAKQDLSFLTEGLHVRALLNVTRNTFFDVRRAYQPFWYQPGSYDKLSNTYKLDLLNEETGTEYLDYNPGDRTVNSKFYMEAAMDYNRTFKDKHTLSGLFVFMVRNELTGEVTDLQSSLPFRNVGLAGRATYSYESKYYAELNFGYNGSERFYKTHRYGFFPSIGGAWTISNEKFWEPLKHKITNLKIRATYGLTGNDAIGDPKDRFLYLSNVNMNDDARHAVFGRDNAYNRNGISLSRYADPNITWERAAKTNLGLEVGIADRWDLQADFYKEKRTNILMTRTATPATMGLSAQPKANVGEAEGKGVDLSLDYNQSFGGSFWIQARANFTYAASKFLVYEEPSYDEAPWLRHVNYSINQQWGYIAERLFVDDEEALKSPRQFGEYGGGDIKYYDVNGDGEITILDRVPIGFPTTPEITYGFGFSVGYKDFDFSAFFQGSGREAFWIDPEATAPFVPYLYDNEVLPGKPENQLLKAYADDHWSEDNRNAYALWPRLSVTNVGNENNFEKSTWFMRNGAFLRLKQVEIGYNLPMNTAKRWFMKNFRVYVNGTNLLCFSNFKLWDVEMAGNGLGYPVQRVFNVGITASF</sequence>
<keyword evidence="3" id="KW-0675">Receptor</keyword>